<dbReference type="GO" id="GO:0005576">
    <property type="term" value="C:extracellular region"/>
    <property type="evidence" value="ECO:0007669"/>
    <property type="project" value="UniProtKB-SubCell"/>
</dbReference>
<sequence>MKRLIMKRSHRARRAKISPLMEMLEERQLLASDLLFASIDAEPIANDSAAQPRSRGQAAPLIIPTPSDEYRSIDGTGNNLENPELGSTGEALLRTAPADYADGISTLAGEDRPSAREISNAFSAQDEGASGNERNLSAFVYVWGQFLDHDIDLSESGTTELAPIEVPTGDPYFDPTSSGSATIPLFRSLYDPATGDSVANPREQINAITAYIDGSQVYGSNQATSDALRAFVGGRMLTSEGDLLPIGDDGFFMAGDVRANENAELTSLQTLFVREHNWWADQIAASDPSLSDEEIYQQARAIVIAEIQAITFNEFLPAVLGEGVIPAYTGYNSSVNPNIANEFSTAGYRLGHSLLNDDIEFFGNDGRAVRDEVELAEAFFNPSIVMEAGIDNMLKYAASSQSQEIDGNLVDSVRNFLFGEPGDGGLDLASLNIQRGRDHGLADYNTVRESYGLERVTSFAEITSDVEVQQTLEALYGTVDNIDLWVGALAEDHVPGGSVGELTQAILVDQFTRLRDGDRFWYENQFSAEDAERLGKSSLSDIIQRNTTVTNLQHNVFFMSATVSGTVFADPNQPGGQQSSRPAGLAGVTVNLLNDEGLIIATTSTDAQGNYRFDQFHETGDYQVQAMMPTANGEVPHTIDMLISVGGQSIRHVDFGQPPRNDRPHDGPNDRPEDRRRDRNQDRDHILANDILPDPMDEVIDQVASDQNAGNRLPVRR</sequence>
<accession>A0A2S8FHL5</accession>
<dbReference type="SUPFAM" id="SSF117074">
    <property type="entry name" value="Hypothetical protein PA1324"/>
    <property type="match status" value="1"/>
</dbReference>
<keyword evidence="7" id="KW-0575">Peroxidase</keyword>
<dbReference type="PROSITE" id="PS50292">
    <property type="entry name" value="PEROXIDASE_3"/>
    <property type="match status" value="1"/>
</dbReference>
<dbReference type="Pfam" id="PF17210">
    <property type="entry name" value="SdrD_B"/>
    <property type="match status" value="1"/>
</dbReference>
<dbReference type="InterPro" id="IPR033764">
    <property type="entry name" value="Sdr_B"/>
</dbReference>
<dbReference type="SUPFAM" id="SSF48113">
    <property type="entry name" value="Heme-dependent peroxidases"/>
    <property type="match status" value="1"/>
</dbReference>
<dbReference type="Gene3D" id="2.60.40.10">
    <property type="entry name" value="Immunoglobulins"/>
    <property type="match status" value="1"/>
</dbReference>
<dbReference type="AlphaFoldDB" id="A0A2S8FHL5"/>
<keyword evidence="2" id="KW-0964">Secreted</keyword>
<feature type="compositionally biased region" description="Basic and acidic residues" evidence="5">
    <location>
        <begin position="660"/>
        <end position="684"/>
    </location>
</feature>
<dbReference type="Pfam" id="PF03098">
    <property type="entry name" value="An_peroxidase"/>
    <property type="match status" value="1"/>
</dbReference>
<keyword evidence="4" id="KW-0325">Glycoprotein</keyword>
<dbReference type="Gene3D" id="1.10.640.10">
    <property type="entry name" value="Haem peroxidase domain superfamily, animal type"/>
    <property type="match status" value="1"/>
</dbReference>
<dbReference type="PANTHER" id="PTHR11475:SF4">
    <property type="entry name" value="CHORION PEROXIDASE"/>
    <property type="match status" value="1"/>
</dbReference>
<dbReference type="InterPro" id="IPR019791">
    <property type="entry name" value="Haem_peroxidase_animal"/>
</dbReference>
<protein>
    <submittedName>
        <fullName evidence="7">Peroxidase</fullName>
    </submittedName>
</protein>
<evidence type="ECO:0000259" key="6">
    <source>
        <dbReference type="Pfam" id="PF17210"/>
    </source>
</evidence>
<dbReference type="InterPro" id="IPR010255">
    <property type="entry name" value="Haem_peroxidase_sf"/>
</dbReference>
<evidence type="ECO:0000256" key="2">
    <source>
        <dbReference type="ARBA" id="ARBA00022525"/>
    </source>
</evidence>
<reference evidence="7 8" key="1">
    <citation type="submission" date="2018-02" db="EMBL/GenBank/DDBJ databases">
        <title>Comparative genomes isolates from brazilian mangrove.</title>
        <authorList>
            <person name="Araujo J.E."/>
            <person name="Taketani R.G."/>
            <person name="Silva M.C.P."/>
            <person name="Loureco M.V."/>
            <person name="Andreote F.D."/>
        </authorList>
    </citation>
    <scope>NUCLEOTIDE SEQUENCE [LARGE SCALE GENOMIC DNA]</scope>
    <source>
        <strain evidence="7 8">NAP PRIS-MGV</strain>
    </source>
</reference>
<evidence type="ECO:0000256" key="4">
    <source>
        <dbReference type="ARBA" id="ARBA00023180"/>
    </source>
</evidence>
<comment type="caution">
    <text evidence="7">The sequence shown here is derived from an EMBL/GenBank/DDBJ whole genome shotgun (WGS) entry which is preliminary data.</text>
</comment>
<dbReference type="OrthoDB" id="9765610at2"/>
<feature type="region of interest" description="Disordered" evidence="5">
    <location>
        <begin position="651"/>
        <end position="684"/>
    </location>
</feature>
<organism evidence="7 8">
    <name type="scientific">Blastopirellula marina</name>
    <dbReference type="NCBI Taxonomy" id="124"/>
    <lineage>
        <taxon>Bacteria</taxon>
        <taxon>Pseudomonadati</taxon>
        <taxon>Planctomycetota</taxon>
        <taxon>Planctomycetia</taxon>
        <taxon>Pirellulales</taxon>
        <taxon>Pirellulaceae</taxon>
        <taxon>Blastopirellula</taxon>
    </lineage>
</organism>
<proteinExistence type="predicted"/>
<dbReference type="Proteomes" id="UP000239388">
    <property type="component" value="Unassembled WGS sequence"/>
</dbReference>
<evidence type="ECO:0000313" key="8">
    <source>
        <dbReference type="Proteomes" id="UP000239388"/>
    </source>
</evidence>
<dbReference type="GO" id="GO:0004601">
    <property type="term" value="F:peroxidase activity"/>
    <property type="evidence" value="ECO:0007669"/>
    <property type="project" value="UniProtKB-KW"/>
</dbReference>
<dbReference type="InterPro" id="IPR013783">
    <property type="entry name" value="Ig-like_fold"/>
</dbReference>
<dbReference type="CDD" id="cd09822">
    <property type="entry name" value="peroxinectin_like_bacterial"/>
    <property type="match status" value="1"/>
</dbReference>
<evidence type="ECO:0000256" key="5">
    <source>
        <dbReference type="SAM" id="MobiDB-lite"/>
    </source>
</evidence>
<feature type="region of interest" description="Disordered" evidence="5">
    <location>
        <begin position="47"/>
        <end position="68"/>
    </location>
</feature>
<keyword evidence="7" id="KW-0560">Oxidoreductase</keyword>
<dbReference type="InterPro" id="IPR037120">
    <property type="entry name" value="Haem_peroxidase_sf_animal"/>
</dbReference>
<dbReference type="GO" id="GO:0006979">
    <property type="term" value="P:response to oxidative stress"/>
    <property type="evidence" value="ECO:0007669"/>
    <property type="project" value="InterPro"/>
</dbReference>
<dbReference type="PANTHER" id="PTHR11475">
    <property type="entry name" value="OXIDASE/PEROXIDASE"/>
    <property type="match status" value="1"/>
</dbReference>
<dbReference type="EMBL" id="PUIB01000019">
    <property type="protein sequence ID" value="PQO31645.1"/>
    <property type="molecule type" value="Genomic_DNA"/>
</dbReference>
<dbReference type="GO" id="GO:0020037">
    <property type="term" value="F:heme binding"/>
    <property type="evidence" value="ECO:0007669"/>
    <property type="project" value="InterPro"/>
</dbReference>
<name>A0A2S8FHL5_9BACT</name>
<keyword evidence="3" id="KW-0732">Signal</keyword>
<dbReference type="PRINTS" id="PR00457">
    <property type="entry name" value="ANPEROXIDASE"/>
</dbReference>
<gene>
    <name evidence="7" type="ORF">C5Y98_19715</name>
</gene>
<comment type="subcellular location">
    <subcellularLocation>
        <location evidence="1">Secreted</location>
    </subcellularLocation>
</comment>
<evidence type="ECO:0000256" key="3">
    <source>
        <dbReference type="ARBA" id="ARBA00022729"/>
    </source>
</evidence>
<evidence type="ECO:0000256" key="1">
    <source>
        <dbReference type="ARBA" id="ARBA00004613"/>
    </source>
</evidence>
<evidence type="ECO:0000313" key="7">
    <source>
        <dbReference type="EMBL" id="PQO31645.1"/>
    </source>
</evidence>
<feature type="domain" description="SD-repeat containing protein B" evidence="6">
    <location>
        <begin position="565"/>
        <end position="630"/>
    </location>
</feature>
<dbReference type="RefSeq" id="WP_105356740.1">
    <property type="nucleotide sequence ID" value="NZ_PUIB01000019.1"/>
</dbReference>